<evidence type="ECO:0000313" key="2">
    <source>
        <dbReference type="EMBL" id="MFC4904642.1"/>
    </source>
</evidence>
<accession>A0ABV9TPC6</accession>
<comment type="caution">
    <text evidence="2">The sequence shown here is derived from an EMBL/GenBank/DDBJ whole genome shotgun (WGS) entry which is preliminary data.</text>
</comment>
<feature type="region of interest" description="Disordered" evidence="1">
    <location>
        <begin position="115"/>
        <end position="136"/>
    </location>
</feature>
<dbReference type="RefSeq" id="WP_380113577.1">
    <property type="nucleotide sequence ID" value="NZ_JBHSIW010000019.1"/>
</dbReference>
<evidence type="ECO:0000313" key="3">
    <source>
        <dbReference type="Proteomes" id="UP001595797"/>
    </source>
</evidence>
<evidence type="ECO:0000256" key="1">
    <source>
        <dbReference type="SAM" id="MobiDB-lite"/>
    </source>
</evidence>
<reference evidence="3" key="1">
    <citation type="journal article" date="2019" name="Int. J. Syst. Evol. Microbiol.">
        <title>The Global Catalogue of Microorganisms (GCM) 10K type strain sequencing project: providing services to taxonomists for standard genome sequencing and annotation.</title>
        <authorList>
            <consortium name="The Broad Institute Genomics Platform"/>
            <consortium name="The Broad Institute Genome Sequencing Center for Infectious Disease"/>
            <person name="Wu L."/>
            <person name="Ma J."/>
        </authorList>
    </citation>
    <scope>NUCLEOTIDE SEQUENCE [LARGE SCALE GENOMIC DNA]</scope>
    <source>
        <strain evidence="3">CGMCC 4.6946</strain>
    </source>
</reference>
<feature type="compositionally biased region" description="Basic residues" evidence="1">
    <location>
        <begin position="1"/>
        <end position="10"/>
    </location>
</feature>
<dbReference type="Proteomes" id="UP001595797">
    <property type="component" value="Unassembled WGS sequence"/>
</dbReference>
<keyword evidence="3" id="KW-1185">Reference proteome</keyword>
<feature type="compositionally biased region" description="Basic and acidic residues" evidence="1">
    <location>
        <begin position="55"/>
        <end position="69"/>
    </location>
</feature>
<evidence type="ECO:0008006" key="4">
    <source>
        <dbReference type="Google" id="ProtNLM"/>
    </source>
</evidence>
<protein>
    <recommendedName>
        <fullName evidence="4">Centromere-binding protein ParB C-terminal domain-containing protein</fullName>
    </recommendedName>
</protein>
<feature type="region of interest" description="Disordered" evidence="1">
    <location>
        <begin position="1"/>
        <end position="70"/>
    </location>
</feature>
<organism evidence="2 3">
    <name type="scientific">Kocuria oceani</name>
    <dbReference type="NCBI Taxonomy" id="988827"/>
    <lineage>
        <taxon>Bacteria</taxon>
        <taxon>Bacillati</taxon>
        <taxon>Actinomycetota</taxon>
        <taxon>Actinomycetes</taxon>
        <taxon>Micrococcales</taxon>
        <taxon>Micrococcaceae</taxon>
        <taxon>Kocuria</taxon>
    </lineage>
</organism>
<dbReference type="EMBL" id="JBHSIW010000019">
    <property type="protein sequence ID" value="MFC4904642.1"/>
    <property type="molecule type" value="Genomic_DNA"/>
</dbReference>
<sequence>MTTTGRRRKSTFLTGQDAVAPSVADTTAPPAAAALAPEAPAPAGPQETVPASENQKIEKRKASATDTRRRLQVQMDMDDLAELRSAYSQVAQRGETLSDFVAGIITDRIRQYRDEVNGGRPFGGAGTVTRGRPPKY</sequence>
<name>A0ABV9TPC6_9MICC</name>
<dbReference type="Gene3D" id="6.10.180.30">
    <property type="match status" value="1"/>
</dbReference>
<gene>
    <name evidence="2" type="ORF">ACFPCS_13790</name>
</gene>
<feature type="compositionally biased region" description="Low complexity" evidence="1">
    <location>
        <begin position="18"/>
        <end position="38"/>
    </location>
</feature>
<proteinExistence type="predicted"/>